<dbReference type="InterPro" id="IPR049557">
    <property type="entry name" value="Transketolase_CS"/>
</dbReference>
<dbReference type="UniPathway" id="UPA00064">
    <property type="reaction ID" value="UER00091"/>
</dbReference>
<keyword evidence="9" id="KW-0460">Magnesium</keyword>
<comment type="subunit">
    <text evidence="5">Homodimer.</text>
</comment>
<comment type="cofactor">
    <cofactor evidence="1">
        <name>Mg(2+)</name>
        <dbReference type="ChEBI" id="CHEBI:18420"/>
    </cofactor>
</comment>
<dbReference type="GeneID" id="24424743"/>
<dbReference type="InterPro" id="IPR009014">
    <property type="entry name" value="Transketo_C/PFOR_II"/>
</dbReference>
<protein>
    <recommendedName>
        <fullName evidence="6">1-deoxy-D-xylulose-5-phosphate synthase</fullName>
        <ecNumber evidence="6">2.2.1.7</ecNumber>
    </recommendedName>
</protein>
<accession>A0A0K3APZ2</accession>
<proteinExistence type="inferred from homology"/>
<dbReference type="SMART" id="SM00861">
    <property type="entry name" value="Transket_pyr"/>
    <property type="match status" value="1"/>
</dbReference>
<dbReference type="VEuPathDB" id="PiroplasmaDB:BMR1_03g00540"/>
<dbReference type="InterPro" id="IPR005475">
    <property type="entry name" value="Transketolase-like_Pyr-bd"/>
</dbReference>
<evidence type="ECO:0000256" key="6">
    <source>
        <dbReference type="ARBA" id="ARBA00013150"/>
    </source>
</evidence>
<dbReference type="GO" id="GO:0019682">
    <property type="term" value="P:glyceraldehyde-3-phosphate metabolic process"/>
    <property type="evidence" value="ECO:0007669"/>
    <property type="project" value="UniProtKB-ARBA"/>
</dbReference>
<dbReference type="CDD" id="cd07033">
    <property type="entry name" value="TPP_PYR_DXS_TK_like"/>
    <property type="match status" value="1"/>
</dbReference>
<dbReference type="Pfam" id="PF02779">
    <property type="entry name" value="Transket_pyr"/>
    <property type="match status" value="1"/>
</dbReference>
<evidence type="ECO:0000256" key="4">
    <source>
        <dbReference type="ARBA" id="ARBA00011081"/>
    </source>
</evidence>
<dbReference type="PROSITE" id="PS00801">
    <property type="entry name" value="TRANSKETOLASE_1"/>
    <property type="match status" value="1"/>
</dbReference>
<evidence type="ECO:0000256" key="2">
    <source>
        <dbReference type="ARBA" id="ARBA00001964"/>
    </source>
</evidence>
<dbReference type="InterPro" id="IPR005477">
    <property type="entry name" value="Dxylulose-5-P_synthase"/>
</dbReference>
<evidence type="ECO:0000256" key="12">
    <source>
        <dbReference type="ARBA" id="ARBA00023229"/>
    </source>
</evidence>
<feature type="domain" description="Transketolase-like pyrimidine-binding" evidence="14">
    <location>
        <begin position="342"/>
        <end position="507"/>
    </location>
</feature>
<dbReference type="RefSeq" id="XP_012648719.1">
    <property type="nucleotide sequence ID" value="XM_012793265.1"/>
</dbReference>
<evidence type="ECO:0000256" key="5">
    <source>
        <dbReference type="ARBA" id="ARBA00011738"/>
    </source>
</evidence>
<feature type="chain" id="PRO_5005493758" description="1-deoxy-D-xylulose-5-phosphate synthase" evidence="13">
    <location>
        <begin position="18"/>
        <end position="663"/>
    </location>
</feature>
<dbReference type="NCBIfam" id="NF003933">
    <property type="entry name" value="PRK05444.2-2"/>
    <property type="match status" value="1"/>
</dbReference>
<evidence type="ECO:0000256" key="3">
    <source>
        <dbReference type="ARBA" id="ARBA00004980"/>
    </source>
</evidence>
<keyword evidence="7 15" id="KW-0808">Transferase</keyword>
<evidence type="ECO:0000256" key="1">
    <source>
        <dbReference type="ARBA" id="ARBA00001946"/>
    </source>
</evidence>
<dbReference type="InterPro" id="IPR033248">
    <property type="entry name" value="Transketolase_C"/>
</dbReference>
<evidence type="ECO:0000256" key="10">
    <source>
        <dbReference type="ARBA" id="ARBA00022977"/>
    </source>
</evidence>
<dbReference type="KEGG" id="bmic:BMR1_03g00540"/>
<dbReference type="Pfam" id="PF13292">
    <property type="entry name" value="DXP_synthase_N"/>
    <property type="match status" value="2"/>
</dbReference>
<keyword evidence="13" id="KW-0732">Signal</keyword>
<evidence type="ECO:0000256" key="7">
    <source>
        <dbReference type="ARBA" id="ARBA00022679"/>
    </source>
</evidence>
<dbReference type="OMA" id="QVGYHAQ"/>
<evidence type="ECO:0000313" key="16">
    <source>
        <dbReference type="Proteomes" id="UP000002899"/>
    </source>
</evidence>
<evidence type="ECO:0000256" key="9">
    <source>
        <dbReference type="ARBA" id="ARBA00022842"/>
    </source>
</evidence>
<name>A0A0K3APZ2_BABMR</name>
<comment type="pathway">
    <text evidence="3">Metabolic intermediate biosynthesis; 1-deoxy-D-xylulose 5-phosphate biosynthesis; 1-deoxy-D-xylulose 5-phosphate from D-glyceraldehyde 3-phosphate and pyruvate: step 1/1.</text>
</comment>
<evidence type="ECO:0000256" key="11">
    <source>
        <dbReference type="ARBA" id="ARBA00023052"/>
    </source>
</evidence>
<dbReference type="EMBL" id="LN871598">
    <property type="protein sequence ID" value="CTQ40708.1"/>
    <property type="molecule type" value="Genomic_DNA"/>
</dbReference>
<sequence>MSILFATIFYLFNLSHSNCFRTFNCNKRLIIPIKSQIGTDTSLPNISLAHLKSLDQSKLPEFCDFVRNEFLKIIDKTGGHFSSNLGVVELTVCLHYVFDAPRDVIVWDIGHQSYIHKMLTGRLTHMDTVRQFGGLSGFCKRGESIYDVFGAGHSSTSISAIEGIALPNSMETTSTGGFNDDNTKNIEKKNDKCYIAIIGDGSLAAGMAYEAMGSIAQFNLPILLIYNDNKQTSLPTGTKCQGTGLSLLIDRKSNKFCVPPGWNYIGPIDGHNTSSLVNLFTTVKKEGITKPTILHVTTEKGRGYPPALKALDRMHSIKPNDLQSINSEYTDTNVTDNKSTKKTFTDVFAETLTLLAKEDEKIICVTAAMPGGTGVEKFAEKYPYRAIDVGIAEQHAVTLCAGMTIAGKRPFCCIYSTFLQRAMDQLIHDVFLQNLPVRFIVDRCGYVGEDGETHHGLYDLNIFTALPNGIIMSPSNPNDLAAMLSIAQNCDHHPSVIRLPRSQLIQSNVSKLLDKLPKTDLKLGKSNLIRLAADNRTKVSVLALGPIIHRVFDAILAIEQRNDNLSFDLVDMRFLRPLDINLLDSLIATRDIIVTVEEGPVGGFGSLVSNYVNKKSSKCKVYQITTPAIYIDTGRQSDQWMVSGLDVDGIRSQILQAVNLVFG</sequence>
<keyword evidence="10" id="KW-0784">Thiamine biosynthesis</keyword>
<dbReference type="AlphaFoldDB" id="A0A0K3APZ2"/>
<reference evidence="15 16" key="2">
    <citation type="journal article" date="2013" name="PLoS ONE">
        <title>Whole genome mapping and re-organization of the nuclear and mitochondrial genomes of Babesia microti isolates.</title>
        <authorList>
            <person name="Cornillot E."/>
            <person name="Dassouli A."/>
            <person name="Garg A."/>
            <person name="Pachikara N."/>
            <person name="Randazzo S."/>
            <person name="Depoix D."/>
            <person name="Carcy B."/>
            <person name="Delbecq S."/>
            <person name="Frutos R."/>
            <person name="Silva J.C."/>
            <person name="Sutton R."/>
            <person name="Krause P.J."/>
            <person name="Mamoun C.B."/>
        </authorList>
    </citation>
    <scope>NUCLEOTIDE SEQUENCE [LARGE SCALE GENOMIC DNA]</scope>
    <source>
        <strain evidence="15 16">RI</strain>
    </source>
</reference>
<dbReference type="SUPFAM" id="SSF52922">
    <property type="entry name" value="TK C-terminal domain-like"/>
    <property type="match status" value="1"/>
</dbReference>
<dbReference type="GO" id="GO:0046872">
    <property type="term" value="F:metal ion binding"/>
    <property type="evidence" value="ECO:0007669"/>
    <property type="project" value="UniProtKB-KW"/>
</dbReference>
<dbReference type="EC" id="2.2.1.7" evidence="6"/>
<comment type="cofactor">
    <cofactor evidence="2">
        <name>thiamine diphosphate</name>
        <dbReference type="ChEBI" id="CHEBI:58937"/>
    </cofactor>
</comment>
<dbReference type="InterPro" id="IPR029061">
    <property type="entry name" value="THDP-binding"/>
</dbReference>
<dbReference type="Gene3D" id="3.40.50.970">
    <property type="match status" value="2"/>
</dbReference>
<keyword evidence="16" id="KW-1185">Reference proteome</keyword>
<evidence type="ECO:0000256" key="8">
    <source>
        <dbReference type="ARBA" id="ARBA00022723"/>
    </source>
</evidence>
<dbReference type="GO" id="GO:0009228">
    <property type="term" value="P:thiamine biosynthetic process"/>
    <property type="evidence" value="ECO:0007669"/>
    <property type="project" value="UniProtKB-KW"/>
</dbReference>
<gene>
    <name evidence="15" type="ORF">BMR1_03g00540</name>
</gene>
<keyword evidence="8" id="KW-0479">Metal-binding</keyword>
<comment type="similarity">
    <text evidence="4">Belongs to the transketolase family. DXPS subfamily.</text>
</comment>
<dbReference type="GO" id="GO:0016114">
    <property type="term" value="P:terpenoid biosynthetic process"/>
    <property type="evidence" value="ECO:0007669"/>
    <property type="project" value="InterPro"/>
</dbReference>
<feature type="signal peptide" evidence="13">
    <location>
        <begin position="1"/>
        <end position="17"/>
    </location>
</feature>
<dbReference type="Gene3D" id="3.40.50.920">
    <property type="match status" value="1"/>
</dbReference>
<keyword evidence="12" id="KW-0414">Isoprene biosynthesis</keyword>
<evidence type="ECO:0000313" key="15">
    <source>
        <dbReference type="EMBL" id="CTQ40708.1"/>
    </source>
</evidence>
<organism evidence="15 16">
    <name type="scientific">Babesia microti (strain RI)</name>
    <dbReference type="NCBI Taxonomy" id="1133968"/>
    <lineage>
        <taxon>Eukaryota</taxon>
        <taxon>Sar</taxon>
        <taxon>Alveolata</taxon>
        <taxon>Apicomplexa</taxon>
        <taxon>Aconoidasida</taxon>
        <taxon>Piroplasmida</taxon>
        <taxon>Babesiidae</taxon>
        <taxon>Babesia</taxon>
    </lineage>
</organism>
<dbReference type="GO" id="GO:0008661">
    <property type="term" value="F:1-deoxy-D-xylulose-5-phosphate synthase activity"/>
    <property type="evidence" value="ECO:0007669"/>
    <property type="project" value="UniProtKB-EC"/>
</dbReference>
<reference evidence="15 16" key="3">
    <citation type="journal article" date="2016" name="Sci. Rep.">
        <title>Genome-wide diversity and gene expression profiling of Babesia microti isolates identify polymorphic genes that mediate host-pathogen interactions.</title>
        <authorList>
            <person name="Silva J.C."/>
            <person name="Cornillot E."/>
            <person name="McCracken C."/>
            <person name="Usmani-Brown S."/>
            <person name="Dwivedi A."/>
            <person name="Ifeonu O.O."/>
            <person name="Crabtree J."/>
            <person name="Gotia H.T."/>
            <person name="Virji A.Z."/>
            <person name="Reynes C."/>
            <person name="Colinge J."/>
            <person name="Kumar V."/>
            <person name="Lawres L."/>
            <person name="Pazzi J.E."/>
            <person name="Pablo J.V."/>
            <person name="Hung C."/>
            <person name="Brancato J."/>
            <person name="Kumari P."/>
            <person name="Orvis J."/>
            <person name="Tretina K."/>
            <person name="Chibucos M."/>
            <person name="Ott S."/>
            <person name="Sadzewicz L."/>
            <person name="Sengamalay N."/>
            <person name="Shetty A.C."/>
            <person name="Su Q."/>
            <person name="Tallon L."/>
            <person name="Fraser C.M."/>
            <person name="Frutos R."/>
            <person name="Molina D.M."/>
            <person name="Krause P.J."/>
            <person name="Ben Mamoun C."/>
        </authorList>
    </citation>
    <scope>NUCLEOTIDE SEQUENCE [LARGE SCALE GENOMIC DNA]</scope>
    <source>
        <strain evidence="15 16">RI</strain>
    </source>
</reference>
<evidence type="ECO:0000259" key="14">
    <source>
        <dbReference type="SMART" id="SM00861"/>
    </source>
</evidence>
<keyword evidence="11" id="KW-0786">Thiamine pyrophosphate</keyword>
<evidence type="ECO:0000256" key="13">
    <source>
        <dbReference type="SAM" id="SignalP"/>
    </source>
</evidence>
<dbReference type="PANTHER" id="PTHR43322:SF5">
    <property type="entry name" value="1-DEOXY-D-XYLULOSE-5-PHOSPHATE SYNTHASE, CHLOROPLASTIC"/>
    <property type="match status" value="1"/>
</dbReference>
<dbReference type="CDD" id="cd02007">
    <property type="entry name" value="TPP_DXS"/>
    <property type="match status" value="1"/>
</dbReference>
<dbReference type="Proteomes" id="UP000002899">
    <property type="component" value="Chromosome III"/>
</dbReference>
<dbReference type="PANTHER" id="PTHR43322">
    <property type="entry name" value="1-D-DEOXYXYLULOSE 5-PHOSPHATE SYNTHASE-RELATED"/>
    <property type="match status" value="1"/>
</dbReference>
<reference evidence="15 16" key="1">
    <citation type="journal article" date="2012" name="Nucleic Acids Res.">
        <title>Sequencing of the smallest Apicomplexan genome from the human pathogen Babesia microti.</title>
        <authorList>
            <person name="Cornillot E."/>
            <person name="Hadj-Kaddour K."/>
            <person name="Dassouli A."/>
            <person name="Noel B."/>
            <person name="Ranwez V."/>
            <person name="Vacherie B."/>
            <person name="Augagneur Y."/>
            <person name="Bres V."/>
            <person name="Duclos A."/>
            <person name="Randazzo S."/>
            <person name="Carcy B."/>
            <person name="Debierre-Grockiego F."/>
            <person name="Delbecq S."/>
            <person name="Moubri-Menage K."/>
            <person name="Shams-Eldin H."/>
            <person name="Usmani-Brown S."/>
            <person name="Bringaud F."/>
            <person name="Wincker P."/>
            <person name="Vivares C.P."/>
            <person name="Schwarz R.T."/>
            <person name="Schetters T.P."/>
            <person name="Krause P.J."/>
            <person name="Gorenflot A."/>
            <person name="Berry V."/>
            <person name="Barbe V."/>
            <person name="Ben Mamoun C."/>
        </authorList>
    </citation>
    <scope>NUCLEOTIDE SEQUENCE [LARGE SCALE GENOMIC DNA]</scope>
    <source>
        <strain evidence="15 16">RI</strain>
    </source>
</reference>
<dbReference type="Pfam" id="PF02780">
    <property type="entry name" value="Transketolase_C"/>
    <property type="match status" value="1"/>
</dbReference>
<dbReference type="SUPFAM" id="SSF52518">
    <property type="entry name" value="Thiamin diphosphate-binding fold (THDP-binding)"/>
    <property type="match status" value="2"/>
</dbReference>
<dbReference type="OrthoDB" id="10266385at2759"/>